<reference evidence="4" key="1">
    <citation type="submission" date="2018-04" db="EMBL/GenBank/DDBJ databases">
        <authorList>
            <person name="Watanabe M."/>
            <person name="Kojima H."/>
        </authorList>
    </citation>
    <scope>NUCLEOTIDE SEQUENCE [LARGE SCALE GENOMIC DNA]</scope>
    <source>
        <strain evidence="4">Dysh456</strain>
    </source>
</reference>
<evidence type="ECO:0000256" key="1">
    <source>
        <dbReference type="SAM" id="MobiDB-lite"/>
    </source>
</evidence>
<dbReference type="PANTHER" id="PTHR11365:SF23">
    <property type="entry name" value="HYPOTHETICAL 5-OXOPROLINASE (EUROFUNG)-RELATED"/>
    <property type="match status" value="1"/>
</dbReference>
<dbReference type="OrthoDB" id="5288472at2"/>
<dbReference type="RefSeq" id="WP_126536533.1">
    <property type="nucleotide sequence ID" value="NZ_AP018560.1"/>
</dbReference>
<dbReference type="EMBL" id="AP018560">
    <property type="protein sequence ID" value="BBD79408.1"/>
    <property type="molecule type" value="Genomic_DNA"/>
</dbReference>
<dbReference type="Proteomes" id="UP000270530">
    <property type="component" value="Chromosome"/>
</dbReference>
<dbReference type="PANTHER" id="PTHR11365">
    <property type="entry name" value="5-OXOPROLINASE RELATED"/>
    <property type="match status" value="1"/>
</dbReference>
<sequence>MNQANYDPITLEIIQNALQATSDEMFAALRKTAMSAIIYEVLDAGTGVTDAHGELASSGAGIPAFVGVIDKTVKAILREHPHESIRPGDVYATNDPWYGGVTHLNDMVIALPVFAGETLIAWTAVIAHWTDVGGMAPGSVSPAAREIWQEGLRLPAVKLFEHGVPIDSVLRIMKANSRMPDYLEGDLWASIAAVRVGERRLQELAAKYGTDTVLEAIRQYLDYGEQITLQALAALPHGRWSIAEEQDDGRVFKATVEIGPDHFTIDLTDNPDQDEGPNNSSVDGSTIVGQMVLKNVTAPQGVCNGGSFRPLRVLTREGSIFHATEGAAMGIYYEQEIRIYDVIMRCLAESMPERLPAGHFASICGTYLSGRHPDTGRDVLIVEPEIGGWGARHGADGINALYSAFHGDTFNCPAEICEARHGLLVDAIALNDEGGGHGAWRGGKGLKIDYRIRYEHGTVTCGYTRSKFPPWGLAGGGEGTPNYIEVLRRDGTRERYAYADAVPLVAGDVVRVVTGNGGGYGNPAERPRERVLADLRDGYISPREARDIYGLR</sequence>
<proteinExistence type="predicted"/>
<name>A0A2Z6E4B6_9GAMM</name>
<keyword evidence="4" id="KW-1185">Reference proteome</keyword>
<dbReference type="InterPro" id="IPR003692">
    <property type="entry name" value="Hydantoinase_B"/>
</dbReference>
<protein>
    <submittedName>
        <fullName evidence="3">N-methylhydantoinase B</fullName>
    </submittedName>
</protein>
<dbReference type="Pfam" id="PF02538">
    <property type="entry name" value="Hydantoinase_B"/>
    <property type="match status" value="1"/>
</dbReference>
<feature type="region of interest" description="Disordered" evidence="1">
    <location>
        <begin position="263"/>
        <end position="284"/>
    </location>
</feature>
<evidence type="ECO:0000313" key="4">
    <source>
        <dbReference type="Proteomes" id="UP000270530"/>
    </source>
</evidence>
<dbReference type="AlphaFoldDB" id="A0A2Z6E4B6"/>
<accession>A0A2Z6E4B6</accession>
<dbReference type="GO" id="GO:0005829">
    <property type="term" value="C:cytosol"/>
    <property type="evidence" value="ECO:0007669"/>
    <property type="project" value="TreeGrafter"/>
</dbReference>
<feature type="domain" description="Hydantoinase B/oxoprolinase" evidence="2">
    <location>
        <begin position="7"/>
        <end position="523"/>
    </location>
</feature>
<gene>
    <name evidence="3" type="ORF">ALSL_0742</name>
</gene>
<dbReference type="GO" id="GO:0006749">
    <property type="term" value="P:glutathione metabolic process"/>
    <property type="evidence" value="ECO:0007669"/>
    <property type="project" value="TreeGrafter"/>
</dbReference>
<reference evidence="4" key="2">
    <citation type="submission" date="2018-06" db="EMBL/GenBank/DDBJ databases">
        <title>Genome sequence of Rhodanobacteraceae bacterium strain Dysh456.</title>
        <authorList>
            <person name="Fukui M."/>
        </authorList>
    </citation>
    <scope>NUCLEOTIDE SEQUENCE [LARGE SCALE GENOMIC DNA]</scope>
    <source>
        <strain evidence="4">Dysh456</strain>
    </source>
</reference>
<evidence type="ECO:0000259" key="2">
    <source>
        <dbReference type="Pfam" id="PF02538"/>
    </source>
</evidence>
<dbReference type="KEGG" id="rbd:ALSL_0742"/>
<organism evidence="3 4">
    <name type="scientific">Aerosticca soli</name>
    <dbReference type="NCBI Taxonomy" id="2010829"/>
    <lineage>
        <taxon>Bacteria</taxon>
        <taxon>Pseudomonadati</taxon>
        <taxon>Pseudomonadota</taxon>
        <taxon>Gammaproteobacteria</taxon>
        <taxon>Lysobacterales</taxon>
        <taxon>Rhodanobacteraceae</taxon>
        <taxon>Aerosticca</taxon>
    </lineage>
</organism>
<evidence type="ECO:0000313" key="3">
    <source>
        <dbReference type="EMBL" id="BBD79408.1"/>
    </source>
</evidence>
<dbReference type="InterPro" id="IPR045079">
    <property type="entry name" value="Oxoprolinase-like"/>
</dbReference>
<dbReference type="GO" id="GO:0017168">
    <property type="term" value="F:5-oxoprolinase (ATP-hydrolyzing) activity"/>
    <property type="evidence" value="ECO:0007669"/>
    <property type="project" value="TreeGrafter"/>
</dbReference>